<evidence type="ECO:0000313" key="3">
    <source>
        <dbReference type="Proteomes" id="UP000239388"/>
    </source>
</evidence>
<feature type="transmembrane region" description="Helical" evidence="1">
    <location>
        <begin position="138"/>
        <end position="161"/>
    </location>
</feature>
<accession>A0A2S8F6K2</accession>
<feature type="transmembrane region" description="Helical" evidence="1">
    <location>
        <begin position="54"/>
        <end position="77"/>
    </location>
</feature>
<dbReference type="OrthoDB" id="271768at2"/>
<dbReference type="InterPro" id="IPR007352">
    <property type="entry name" value="DUF420"/>
</dbReference>
<dbReference type="Proteomes" id="UP000239388">
    <property type="component" value="Unassembled WGS sequence"/>
</dbReference>
<dbReference type="AlphaFoldDB" id="A0A2S8F6K2"/>
<evidence type="ECO:0000313" key="2">
    <source>
        <dbReference type="EMBL" id="PQO27768.1"/>
    </source>
</evidence>
<reference evidence="2 3" key="1">
    <citation type="submission" date="2018-02" db="EMBL/GenBank/DDBJ databases">
        <title>Comparative genomes isolates from brazilian mangrove.</title>
        <authorList>
            <person name="Araujo J.E."/>
            <person name="Taketani R.G."/>
            <person name="Silva M.C.P."/>
            <person name="Loureco M.V."/>
            <person name="Andreote F.D."/>
        </authorList>
    </citation>
    <scope>NUCLEOTIDE SEQUENCE [LARGE SCALE GENOMIC DNA]</scope>
    <source>
        <strain evidence="2 3">NAP PRIS-MGV</strain>
    </source>
</reference>
<proteinExistence type="predicted"/>
<gene>
    <name evidence="2" type="ORF">C5Y98_27130</name>
</gene>
<dbReference type="Pfam" id="PF04238">
    <property type="entry name" value="DUF420"/>
    <property type="match status" value="1"/>
</dbReference>
<protein>
    <submittedName>
        <fullName evidence="2">DUF420 domain-containing protein</fullName>
    </submittedName>
</protein>
<name>A0A2S8F6K2_9BACT</name>
<feature type="transmembrane region" description="Helical" evidence="1">
    <location>
        <begin position="20"/>
        <end position="42"/>
    </location>
</feature>
<evidence type="ECO:0000256" key="1">
    <source>
        <dbReference type="SAM" id="Phobius"/>
    </source>
</evidence>
<keyword evidence="1" id="KW-0812">Transmembrane</keyword>
<feature type="transmembrane region" description="Helical" evidence="1">
    <location>
        <begin position="97"/>
        <end position="117"/>
    </location>
</feature>
<dbReference type="EMBL" id="PUIB01000027">
    <property type="protein sequence ID" value="PQO27768.1"/>
    <property type="molecule type" value="Genomic_DNA"/>
</dbReference>
<keyword evidence="1" id="KW-0472">Membrane</keyword>
<keyword evidence="1" id="KW-1133">Transmembrane helix</keyword>
<organism evidence="2 3">
    <name type="scientific">Blastopirellula marina</name>
    <dbReference type="NCBI Taxonomy" id="124"/>
    <lineage>
        <taxon>Bacteria</taxon>
        <taxon>Pseudomonadati</taxon>
        <taxon>Planctomycetota</taxon>
        <taxon>Planctomycetia</taxon>
        <taxon>Pirellulales</taxon>
        <taxon>Pirellulaceae</taxon>
        <taxon>Blastopirellula</taxon>
    </lineage>
</organism>
<sequence>MNAMTLLAQNAGFLPTRGSIMIDFVFLAMFGIILILGISIYLVRYRRMYEVHKWIQIVTGIVLLLAVLAFEVDMRFFTDWQALAEPSSFGMATVKGLLYFHLLFAVPTPVLWIFVIWHGLTKFPNPAAPSPYSKTHIFWARLAAIGMLLTAVTGWVFYYAAFVA</sequence>
<comment type="caution">
    <text evidence="2">The sequence shown here is derived from an EMBL/GenBank/DDBJ whole genome shotgun (WGS) entry which is preliminary data.</text>
</comment>